<proteinExistence type="predicted"/>
<dbReference type="Proteomes" id="UP000236161">
    <property type="component" value="Unassembled WGS sequence"/>
</dbReference>
<protein>
    <submittedName>
        <fullName evidence="1">Uncharacterized protein</fullName>
    </submittedName>
</protein>
<evidence type="ECO:0000313" key="1">
    <source>
        <dbReference type="EMBL" id="PKA50996.1"/>
    </source>
</evidence>
<gene>
    <name evidence="1" type="ORF">AXF42_Ash007652</name>
</gene>
<accession>A0A2I0A633</accession>
<sequence>MQQLAVSSNKQTKHVFSLKVNLGLTVYAEEPNVPAMNLSFFIIMGIPIYSTSIQEQKIATHTSSSACKKAR</sequence>
<organism evidence="1 2">
    <name type="scientific">Apostasia shenzhenica</name>
    <dbReference type="NCBI Taxonomy" id="1088818"/>
    <lineage>
        <taxon>Eukaryota</taxon>
        <taxon>Viridiplantae</taxon>
        <taxon>Streptophyta</taxon>
        <taxon>Embryophyta</taxon>
        <taxon>Tracheophyta</taxon>
        <taxon>Spermatophyta</taxon>
        <taxon>Magnoliopsida</taxon>
        <taxon>Liliopsida</taxon>
        <taxon>Asparagales</taxon>
        <taxon>Orchidaceae</taxon>
        <taxon>Apostasioideae</taxon>
        <taxon>Apostasia</taxon>
    </lineage>
</organism>
<reference evidence="1 2" key="1">
    <citation type="journal article" date="2017" name="Nature">
        <title>The Apostasia genome and the evolution of orchids.</title>
        <authorList>
            <person name="Zhang G.Q."/>
            <person name="Liu K.W."/>
            <person name="Li Z."/>
            <person name="Lohaus R."/>
            <person name="Hsiao Y.Y."/>
            <person name="Niu S.C."/>
            <person name="Wang J.Y."/>
            <person name="Lin Y.C."/>
            <person name="Xu Q."/>
            <person name="Chen L.J."/>
            <person name="Yoshida K."/>
            <person name="Fujiwara S."/>
            <person name="Wang Z.W."/>
            <person name="Zhang Y.Q."/>
            <person name="Mitsuda N."/>
            <person name="Wang M."/>
            <person name="Liu G.H."/>
            <person name="Pecoraro L."/>
            <person name="Huang H.X."/>
            <person name="Xiao X.J."/>
            <person name="Lin M."/>
            <person name="Wu X.Y."/>
            <person name="Wu W.L."/>
            <person name="Chen Y.Y."/>
            <person name="Chang S.B."/>
            <person name="Sakamoto S."/>
            <person name="Ohme-Takagi M."/>
            <person name="Yagi M."/>
            <person name="Zeng S.J."/>
            <person name="Shen C.Y."/>
            <person name="Yeh C.M."/>
            <person name="Luo Y.B."/>
            <person name="Tsai W.C."/>
            <person name="Van de Peer Y."/>
            <person name="Liu Z.J."/>
        </authorList>
    </citation>
    <scope>NUCLEOTIDE SEQUENCE [LARGE SCALE GENOMIC DNA]</scope>
    <source>
        <strain evidence="2">cv. Shenzhen</strain>
        <tissue evidence="1">Stem</tissue>
    </source>
</reference>
<evidence type="ECO:0000313" key="2">
    <source>
        <dbReference type="Proteomes" id="UP000236161"/>
    </source>
</evidence>
<name>A0A2I0A633_9ASPA</name>
<dbReference type="EMBL" id="KZ452015">
    <property type="protein sequence ID" value="PKA50996.1"/>
    <property type="molecule type" value="Genomic_DNA"/>
</dbReference>
<dbReference type="AlphaFoldDB" id="A0A2I0A633"/>
<keyword evidence="2" id="KW-1185">Reference proteome</keyword>
<dbReference type="OrthoDB" id="1667587at2759"/>